<dbReference type="Gene3D" id="2.40.50.1020">
    <property type="entry name" value="LytTr DNA-binding domain"/>
    <property type="match status" value="1"/>
</dbReference>
<reference evidence="3 4" key="1">
    <citation type="submission" date="2019-10" db="EMBL/GenBank/DDBJ databases">
        <title>Epibacterium sp. nov., isolated from seawater.</title>
        <authorList>
            <person name="Zhang X."/>
            <person name="Li N."/>
        </authorList>
    </citation>
    <scope>NUCLEOTIDE SEQUENCE [LARGE SCALE GENOMIC DNA]</scope>
    <source>
        <strain evidence="3 4">SM1979</strain>
    </source>
</reference>
<evidence type="ECO:0000256" key="1">
    <source>
        <dbReference type="SAM" id="Phobius"/>
    </source>
</evidence>
<dbReference type="SMART" id="SM00850">
    <property type="entry name" value="LytTR"/>
    <property type="match status" value="1"/>
</dbReference>
<feature type="transmembrane region" description="Helical" evidence="1">
    <location>
        <begin position="85"/>
        <end position="111"/>
    </location>
</feature>
<keyword evidence="1" id="KW-0812">Transmembrane</keyword>
<dbReference type="EMBL" id="WIBF01000004">
    <property type="protein sequence ID" value="MQQ08472.1"/>
    <property type="molecule type" value="Genomic_DNA"/>
</dbReference>
<keyword evidence="4" id="KW-1185">Reference proteome</keyword>
<dbReference type="PROSITE" id="PS51257">
    <property type="entry name" value="PROKAR_LIPOPROTEIN"/>
    <property type="match status" value="1"/>
</dbReference>
<name>A0A843YGQ6_9RHOB</name>
<keyword evidence="1" id="KW-0472">Membrane</keyword>
<accession>A0A843YGQ6</accession>
<proteinExistence type="predicted"/>
<dbReference type="RefSeq" id="WP_153215422.1">
    <property type="nucleotide sequence ID" value="NZ_WIBF01000004.1"/>
</dbReference>
<keyword evidence="1" id="KW-1133">Transmembrane helix</keyword>
<dbReference type="Pfam" id="PF04397">
    <property type="entry name" value="LytTR"/>
    <property type="match status" value="1"/>
</dbReference>
<feature type="domain" description="HTH LytTR-type" evidence="2">
    <location>
        <begin position="184"/>
        <end position="272"/>
    </location>
</feature>
<evidence type="ECO:0000313" key="3">
    <source>
        <dbReference type="EMBL" id="MQQ08472.1"/>
    </source>
</evidence>
<organism evidence="3 4">
    <name type="scientific">Tritonibacter litoralis</name>
    <dbReference type="NCBI Taxonomy" id="2662264"/>
    <lineage>
        <taxon>Bacteria</taxon>
        <taxon>Pseudomonadati</taxon>
        <taxon>Pseudomonadota</taxon>
        <taxon>Alphaproteobacteria</taxon>
        <taxon>Rhodobacterales</taxon>
        <taxon>Paracoccaceae</taxon>
        <taxon>Tritonibacter</taxon>
    </lineage>
</organism>
<sequence length="276" mass="30087">MPLEFKLSNLMTFLGGETVSRRHRLLVGAILLLACATVLAGLEPGATRELSFLWAVIHWIAHLLGAVLILALLTILAMRLGLPDLWAMGAAVLLLPLCLAPLSLGMEAVIANATGGTDLDPDGYWEELSHVALPAIGLTTLAVLAVFKAAEFAMAHRAPLMARFDKEPTLRSLFADLPHTLGEDLISVSANDHYVHLRTVEGSTMLNLKFTDCVEKLSPLKGVQVHRSHWVRLKHIDQVRPNGSSYLCIMRDGSEISVSRRRYAGLKQALERHAAG</sequence>
<comment type="caution">
    <text evidence="3">The sequence shown here is derived from an EMBL/GenBank/DDBJ whole genome shotgun (WGS) entry which is preliminary data.</text>
</comment>
<gene>
    <name evidence="3" type="ORF">GFB49_08425</name>
</gene>
<evidence type="ECO:0000313" key="4">
    <source>
        <dbReference type="Proteomes" id="UP000444174"/>
    </source>
</evidence>
<dbReference type="AlphaFoldDB" id="A0A843YGQ6"/>
<evidence type="ECO:0000259" key="2">
    <source>
        <dbReference type="PROSITE" id="PS50930"/>
    </source>
</evidence>
<dbReference type="Proteomes" id="UP000444174">
    <property type="component" value="Unassembled WGS sequence"/>
</dbReference>
<dbReference type="GO" id="GO:0003677">
    <property type="term" value="F:DNA binding"/>
    <property type="evidence" value="ECO:0007669"/>
    <property type="project" value="InterPro"/>
</dbReference>
<dbReference type="PROSITE" id="PS50930">
    <property type="entry name" value="HTH_LYTTR"/>
    <property type="match status" value="1"/>
</dbReference>
<feature type="transmembrane region" description="Helical" evidence="1">
    <location>
        <begin position="131"/>
        <end position="150"/>
    </location>
</feature>
<dbReference type="InterPro" id="IPR007492">
    <property type="entry name" value="LytTR_DNA-bd_dom"/>
</dbReference>
<protein>
    <submittedName>
        <fullName evidence="3">LytTR family transcriptional regulator</fullName>
    </submittedName>
</protein>
<feature type="transmembrane region" description="Helical" evidence="1">
    <location>
        <begin position="56"/>
        <end position="78"/>
    </location>
</feature>